<dbReference type="PIRSF" id="PIRSF020818">
    <property type="entry name" value="PHB_depoly_PhaZ"/>
    <property type="match status" value="1"/>
</dbReference>
<dbReference type="SUPFAM" id="SSF53474">
    <property type="entry name" value="alpha/beta-Hydrolases"/>
    <property type="match status" value="1"/>
</dbReference>
<dbReference type="RefSeq" id="WP_083509422.1">
    <property type="nucleotide sequence ID" value="NZ_LMTR01000026.1"/>
</dbReference>
<dbReference type="EMBL" id="LMTR01000026">
    <property type="protein sequence ID" value="KWT71271.1"/>
    <property type="molecule type" value="Genomic_DNA"/>
</dbReference>
<name>A0A109BM03_HYPSL</name>
<dbReference type="OrthoDB" id="9774318at2"/>
<dbReference type="InterPro" id="IPR051321">
    <property type="entry name" value="PHA/PHB_synthase"/>
</dbReference>
<accession>A0A109BM03</accession>
<dbReference type="PATRIC" id="fig|121290.4.peg.2549"/>
<protein>
    <submittedName>
        <fullName evidence="3">Intracellular PHB depolymerase</fullName>
    </submittedName>
</protein>
<dbReference type="NCBIfam" id="TIGR01849">
    <property type="entry name" value="PHB_depoly_PhaZ"/>
    <property type="match status" value="1"/>
</dbReference>
<dbReference type="AlphaFoldDB" id="A0A109BM03"/>
<dbReference type="Gene3D" id="3.40.50.1820">
    <property type="entry name" value="alpha/beta hydrolase"/>
    <property type="match status" value="1"/>
</dbReference>
<gene>
    <name evidence="3" type="ORF">APY04_0522</name>
</gene>
<dbReference type="InterPro" id="IPR029058">
    <property type="entry name" value="AB_hydrolase_fold"/>
</dbReference>
<feature type="region of interest" description="Disordered" evidence="1">
    <location>
        <begin position="414"/>
        <end position="435"/>
    </location>
</feature>
<dbReference type="InterPro" id="IPR009656">
    <property type="entry name" value="PHB_depo_C"/>
</dbReference>
<keyword evidence="4" id="KW-1185">Reference proteome</keyword>
<reference evidence="3 4" key="1">
    <citation type="submission" date="2015-10" db="EMBL/GenBank/DDBJ databases">
        <title>Transcriptomic analysis of a linuron degrading triple-species bacterial consortium.</title>
        <authorList>
            <person name="Albers P."/>
        </authorList>
    </citation>
    <scope>NUCLEOTIDE SEQUENCE [LARGE SCALE GENOMIC DNA]</scope>
    <source>
        <strain evidence="3 4">WDL6</strain>
    </source>
</reference>
<sequence>MHYYAYELAHAVLSPMRFGVSGLRSALDWPFNPFAATPYGKHLSAACEVFENITRRYGKPAFGLKTTHVGGVEVSVREHVVASTPFCNLLHFEREENALTGRRYDPKVLIVAPMSGHYATLLRGTVQAMLPEHEVYITDWIDCRDIPLAMGRFDLDDFIDHLVSFTRVIGPDTHIMGVCQPAVPTLAAVAHMAATDDPCQPASMILMGGPIDTRRNPTAVNKLAEDRPIEWFEKNVISTVPFPHAGFMRPVYPGFMQLTGFMTMNLERHMNAHVDLFKNLVQGDCDSVKQHQTFYDEYLSVMDLTAEFYLQTVKTVFQDHALPQGTMMHRDMRVDCSEIRDTALMTIEGERDDITGIGQTQAAHDLCENIPGDMKLHYMQEGVGHYGVFNGTRWRTEIQPRIREFIRTVEYERGSTPTERTARRRHHPALAVSPV</sequence>
<dbReference type="PANTHER" id="PTHR36837:SF4">
    <property type="entry name" value="BLR0908 PROTEIN"/>
    <property type="match status" value="1"/>
</dbReference>
<evidence type="ECO:0000256" key="1">
    <source>
        <dbReference type="SAM" id="MobiDB-lite"/>
    </source>
</evidence>
<feature type="domain" description="PHB de-polymerase C-terminal" evidence="2">
    <location>
        <begin position="208"/>
        <end position="408"/>
    </location>
</feature>
<proteinExistence type="predicted"/>
<dbReference type="InterPro" id="IPR010915">
    <property type="entry name" value="PHB_depoly_PhaZ"/>
</dbReference>
<dbReference type="STRING" id="121290.APY04_0522"/>
<dbReference type="Proteomes" id="UP000059074">
    <property type="component" value="Unassembled WGS sequence"/>
</dbReference>
<dbReference type="PANTHER" id="PTHR36837">
    <property type="entry name" value="POLY(3-HYDROXYALKANOATE) POLYMERASE SUBUNIT PHAC"/>
    <property type="match status" value="1"/>
</dbReference>
<dbReference type="Pfam" id="PF06850">
    <property type="entry name" value="PHB_depo_C"/>
    <property type="match status" value="1"/>
</dbReference>
<evidence type="ECO:0000313" key="4">
    <source>
        <dbReference type="Proteomes" id="UP000059074"/>
    </source>
</evidence>
<evidence type="ECO:0000259" key="2">
    <source>
        <dbReference type="Pfam" id="PF06850"/>
    </source>
</evidence>
<evidence type="ECO:0000313" key="3">
    <source>
        <dbReference type="EMBL" id="KWT71271.1"/>
    </source>
</evidence>
<comment type="caution">
    <text evidence="3">The sequence shown here is derived from an EMBL/GenBank/DDBJ whole genome shotgun (WGS) entry which is preliminary data.</text>
</comment>
<organism evidence="3 4">
    <name type="scientific">Hyphomicrobium sulfonivorans</name>
    <dbReference type="NCBI Taxonomy" id="121290"/>
    <lineage>
        <taxon>Bacteria</taxon>
        <taxon>Pseudomonadati</taxon>
        <taxon>Pseudomonadota</taxon>
        <taxon>Alphaproteobacteria</taxon>
        <taxon>Hyphomicrobiales</taxon>
        <taxon>Hyphomicrobiaceae</taxon>
        <taxon>Hyphomicrobium</taxon>
    </lineage>
</organism>